<keyword evidence="11" id="KW-1185">Reference proteome</keyword>
<dbReference type="InterPro" id="IPR001453">
    <property type="entry name" value="MoaB/Mog_dom"/>
</dbReference>
<dbReference type="InterPro" id="IPR015943">
    <property type="entry name" value="WD40/YVTN_repeat-like_dom_sf"/>
</dbReference>
<dbReference type="CDD" id="cd00885">
    <property type="entry name" value="cinA"/>
    <property type="match status" value="1"/>
</dbReference>
<accession>A0AAN8J302</accession>
<dbReference type="SMART" id="SM00852">
    <property type="entry name" value="MoCF_biosynth"/>
    <property type="match status" value="1"/>
</dbReference>
<feature type="repeat" description="WD" evidence="7">
    <location>
        <begin position="196"/>
        <end position="236"/>
    </location>
</feature>
<evidence type="ECO:0000259" key="8">
    <source>
        <dbReference type="PROSITE" id="PS51394"/>
    </source>
</evidence>
<feature type="domain" description="PFU" evidence="8">
    <location>
        <begin position="386"/>
        <end position="494"/>
    </location>
</feature>
<evidence type="ECO:0000256" key="2">
    <source>
        <dbReference type="ARBA" id="ARBA00007589"/>
    </source>
</evidence>
<evidence type="ECO:0000313" key="11">
    <source>
        <dbReference type="Proteomes" id="UP001331761"/>
    </source>
</evidence>
<dbReference type="Gene3D" id="3.10.20.870">
    <property type="entry name" value="PFU (PLAA family ubiquitin binding), C-terminal domain"/>
    <property type="match status" value="2"/>
</dbReference>
<evidence type="ECO:0000256" key="1">
    <source>
        <dbReference type="ARBA" id="ARBA00004496"/>
    </source>
</evidence>
<dbReference type="InterPro" id="IPR036322">
    <property type="entry name" value="WD40_repeat_dom_sf"/>
</dbReference>
<dbReference type="GO" id="GO:0010992">
    <property type="term" value="P:ubiquitin recycling"/>
    <property type="evidence" value="ECO:0007669"/>
    <property type="project" value="TreeGrafter"/>
</dbReference>
<keyword evidence="4" id="KW-0963">Cytoplasm</keyword>
<dbReference type="GO" id="GO:0003824">
    <property type="term" value="F:catalytic activity"/>
    <property type="evidence" value="ECO:0007669"/>
    <property type="project" value="InterPro"/>
</dbReference>
<dbReference type="GO" id="GO:0005634">
    <property type="term" value="C:nucleus"/>
    <property type="evidence" value="ECO:0007669"/>
    <property type="project" value="TreeGrafter"/>
</dbReference>
<dbReference type="InterPro" id="IPR031620">
    <property type="entry name" value="DCAF17"/>
</dbReference>
<protein>
    <submittedName>
        <fullName evidence="10">Uncharacterized protein</fullName>
    </submittedName>
</protein>
<dbReference type="SMART" id="SM00320">
    <property type="entry name" value="WD40"/>
    <property type="match status" value="5"/>
</dbReference>
<dbReference type="InterPro" id="IPR015155">
    <property type="entry name" value="PFU"/>
</dbReference>
<dbReference type="GO" id="GO:0043130">
    <property type="term" value="F:ubiquitin binding"/>
    <property type="evidence" value="ECO:0007669"/>
    <property type="project" value="TreeGrafter"/>
</dbReference>
<keyword evidence="6" id="KW-0677">Repeat</keyword>
<sequence length="1734" mass="192660">MNDIEMEDPTESDDYHLSRVIDAHKADVKCITSTSAGVLISGGRDENVRFWTKRGGEFSETLSFPQPKGLAVNSIGYYESTDGWRLFVGRKDGSIAVYGSGSSEPLTVLTQHSSNVCCLYVDEKNHILLSGSWDNNVIVWPIRELGSPEFAALLLNGHKLSVWALAAIESSPGYYLTGSADKTIKLWRDDNEIRTYKGHTDVVRALLVVSVDRFLSAGNDSTICMWHTETGACLATYSSLVDTFIFCLTLVDSNVVSCSEGGHIEVWRQLCVEDQFSLVHNQIVQLPALTAWAVKGLPNGDVACATSDGRIYVLTQEASRKATAAVLTAFDDAVAAKVAKELERKEQQANETVVIKVSLDDGAPNMELRYKKGTDPTLAAEKFIQDYNLPASYLNEITDYITAHVPEAAAAARKKHKLQPTQRVTVDGKEYDYVFDVTVDDGRKLRLPFNMDEDPDEAAQRFVEKHNLPVSFLAKVAGLLRSQTGASVSSSSQPFYDPFTGSGRYIPGQSSEALSPATSADPFTGTGRYVPGNFGDAPAPAGGDPYTGSGGYKPGSISGDLIPNACLPQDKKRPRGELVPMSSYYRFGVEQLSTKAHAKLVELNENQPVLRLSDVQVSAIKQLMSPGNHTIEYDIIAAALDVGLQWAMSDLVPILDAFRVALLHEKLNTFFCDMKGRGEITHQRLCALLLSDAPDAVCILVCRSLANAFIHPCGREMLCHDFQNLLAVVANQLKSSKAALQLAAASTLANWSLLLLNRSETVAELGPREDAIRGIIKVCETIDSFGYLSRDGMIRLLQAIVTFMWGDTSVISVGFQFYLSDYINLPVRDNNLDNRIDEESSQIPRMVASDDRPSSSGTSRAAMAEEFSRNLLGSVEKFHLNAKHRQSSVHVVNVLSLMQIGGASGSSKIDYDILRAMIRSKIRKYSPSETFRIRGLATYSCRRLIMPMSHQVVSMDSLSTISILGLDFSEKIVSTLMVESQPPREDGAVPNAFILVLSNLGRLRFCNIHTGECMHTFQLPIRRFKFKHIHWNKAFSEVWLLGRAVLPGNDNGSERIGPSPSIAVFEIQPPRFKALLQLDKNVFQNIHAAGLEDDVLVTFNSSPHSCTLYSFDEIYRNHCTQVYDPVGEAEHCANIGFNVKLSTRPKQLLDVKGDFSGVYFGGCCRVILCEPQTPREKYVLQEISSNEADTIRKVDLVAEDEIMVLICYDGKNTIAEMYRLTEEDTRKWHPEIPMYDALFPSSTRMVMLRTLSVRGFHCSRFSLSKMRPTAGLIVIGDEILKGSTMDTNSYFICKKLHQLGVQVKKISSIGDNVDEISDEIRSFSERFDYVFTTGGVGPTHDDKTYIGLARAFNEDLRKSPEIIAAIKRYLPVKKMTNEHESFVEKLSMIPASAQLLWSKQTENGKPSSFPVVKTRNVVTLPGVPRFCEKAFVELKASESLTFRSMTGLRDDQIFPSSLKPMYSKTVYTSKDEVNLANQLAEIASNYEGVVEIGSYPVMANTVKKFECYRERQLAKNPDYVARIDDALVVIRDILDQYPLEQISLSFNGGKDCTVLLHLFRLAVDQSPVQWTDPDWPKVLRVCPILSWSYTDVWMTLRELCIPYCPLYDMGYTSLGGRTTTMKNPLLKVATKDGSERLVMNEVDSMKPSSSSSNLHTTTTSAPCHILEAVPGQKRYTKRRCIICYKHMSGKFGSLIAKSRTKQVNTKCNQCNAFYCLSCFQLEHSNNLCATDLVL</sequence>
<dbReference type="Gene3D" id="1.25.10.10">
    <property type="entry name" value="Leucine-rich Repeat Variant"/>
    <property type="match status" value="1"/>
</dbReference>
<dbReference type="GO" id="GO:0043161">
    <property type="term" value="P:proteasome-mediated ubiquitin-dependent protein catabolic process"/>
    <property type="evidence" value="ECO:0007669"/>
    <property type="project" value="TreeGrafter"/>
</dbReference>
<dbReference type="GO" id="GO:0005737">
    <property type="term" value="C:cytoplasm"/>
    <property type="evidence" value="ECO:0007669"/>
    <property type="project" value="UniProtKB-SubCell"/>
</dbReference>
<evidence type="ECO:0000256" key="7">
    <source>
        <dbReference type="PROSITE-ProRule" id="PRU00221"/>
    </source>
</evidence>
<dbReference type="Pfam" id="PF00994">
    <property type="entry name" value="MoCF_biosynth"/>
    <property type="match status" value="1"/>
</dbReference>
<dbReference type="Gene3D" id="2.130.10.10">
    <property type="entry name" value="YVTN repeat-like/Quinoprotein amine dehydrogenase"/>
    <property type="match status" value="1"/>
</dbReference>
<evidence type="ECO:0000259" key="9">
    <source>
        <dbReference type="PROSITE" id="PS51396"/>
    </source>
</evidence>
<feature type="domain" description="PUL" evidence="9">
    <location>
        <begin position="577"/>
        <end position="846"/>
    </location>
</feature>
<dbReference type="InterPro" id="IPR013535">
    <property type="entry name" value="PUL_dom"/>
</dbReference>
<dbReference type="PROSITE" id="PS50294">
    <property type="entry name" value="WD_REPEATS_REGION"/>
    <property type="match status" value="1"/>
</dbReference>
<dbReference type="InterPro" id="IPR011989">
    <property type="entry name" value="ARM-like"/>
</dbReference>
<evidence type="ECO:0000256" key="3">
    <source>
        <dbReference type="ARBA" id="ARBA00008495"/>
    </source>
</evidence>
<dbReference type="Pfam" id="PF00400">
    <property type="entry name" value="WD40"/>
    <property type="match status" value="4"/>
</dbReference>
<evidence type="ECO:0000313" key="10">
    <source>
        <dbReference type="EMBL" id="KAK5982879.1"/>
    </source>
</evidence>
<dbReference type="SUPFAM" id="SSF53218">
    <property type="entry name" value="Molybdenum cofactor biosynthesis proteins"/>
    <property type="match status" value="1"/>
</dbReference>
<dbReference type="SUPFAM" id="SSF50978">
    <property type="entry name" value="WD40 repeat-like"/>
    <property type="match status" value="1"/>
</dbReference>
<dbReference type="InterPro" id="IPR014729">
    <property type="entry name" value="Rossmann-like_a/b/a_fold"/>
</dbReference>
<dbReference type="InterPro" id="IPR038122">
    <property type="entry name" value="PFU_sf"/>
</dbReference>
<dbReference type="PROSITE" id="PS51394">
    <property type="entry name" value="PFU"/>
    <property type="match status" value="1"/>
</dbReference>
<dbReference type="PANTHER" id="PTHR19849">
    <property type="entry name" value="PHOSPHOLIPASE A-2-ACTIVATING PROTEIN"/>
    <property type="match status" value="1"/>
</dbReference>
<dbReference type="Pfam" id="PF09070">
    <property type="entry name" value="PFU"/>
    <property type="match status" value="2"/>
</dbReference>
<dbReference type="PROSITE" id="PS51396">
    <property type="entry name" value="PUL"/>
    <property type="match status" value="1"/>
</dbReference>
<dbReference type="CDD" id="cd00200">
    <property type="entry name" value="WD40"/>
    <property type="match status" value="1"/>
</dbReference>
<dbReference type="Pfam" id="PF01507">
    <property type="entry name" value="PAPS_reduct"/>
    <property type="match status" value="1"/>
</dbReference>
<reference evidence="10 11" key="1">
    <citation type="submission" date="2019-10" db="EMBL/GenBank/DDBJ databases">
        <title>Assembly and Annotation for the nematode Trichostrongylus colubriformis.</title>
        <authorList>
            <person name="Martin J."/>
        </authorList>
    </citation>
    <scope>NUCLEOTIDE SEQUENCE [LARGE SCALE GENOMIC DNA]</scope>
    <source>
        <strain evidence="10">G859</strain>
        <tissue evidence="10">Whole worm</tissue>
    </source>
</reference>
<dbReference type="InterPro" id="IPR002500">
    <property type="entry name" value="PAPS_reduct_dom"/>
</dbReference>
<dbReference type="Pfam" id="PF15802">
    <property type="entry name" value="DCAF17"/>
    <property type="match status" value="1"/>
</dbReference>
<comment type="similarity">
    <text evidence="2">In the N-terminal section; belongs to the MoaB/Mog family.</text>
</comment>
<dbReference type="SUPFAM" id="SSF52402">
    <property type="entry name" value="Adenine nucleotide alpha hydrolases-like"/>
    <property type="match status" value="2"/>
</dbReference>
<feature type="repeat" description="WD" evidence="7">
    <location>
        <begin position="155"/>
        <end position="187"/>
    </location>
</feature>
<evidence type="ECO:0000256" key="4">
    <source>
        <dbReference type="ARBA" id="ARBA00022490"/>
    </source>
</evidence>
<dbReference type="Gene3D" id="3.40.50.620">
    <property type="entry name" value="HUPs"/>
    <property type="match status" value="2"/>
</dbReference>
<name>A0AAN8J302_TRICO</name>
<comment type="caution">
    <text evidence="10">The sequence shown here is derived from an EMBL/GenBank/DDBJ whole genome shotgun (WGS) entry which is preliminary data.</text>
</comment>
<dbReference type="Pfam" id="PF24102">
    <property type="entry name" value="FLAD1_M"/>
    <property type="match status" value="1"/>
</dbReference>
<proteinExistence type="inferred from homology"/>
<evidence type="ECO:0000256" key="5">
    <source>
        <dbReference type="ARBA" id="ARBA00022574"/>
    </source>
</evidence>
<dbReference type="PROSITE" id="PS50082">
    <property type="entry name" value="WD_REPEATS_2"/>
    <property type="match status" value="4"/>
</dbReference>
<dbReference type="PANTHER" id="PTHR19849:SF0">
    <property type="entry name" value="PHOSPHOLIPASE A-2-ACTIVATING PROTEIN"/>
    <property type="match status" value="1"/>
</dbReference>
<dbReference type="Proteomes" id="UP001331761">
    <property type="component" value="Unassembled WGS sequence"/>
</dbReference>
<dbReference type="InterPro" id="IPR036425">
    <property type="entry name" value="MoaB/Mog-like_dom_sf"/>
</dbReference>
<organism evidence="10 11">
    <name type="scientific">Trichostrongylus colubriformis</name>
    <name type="common">Black scour worm</name>
    <dbReference type="NCBI Taxonomy" id="6319"/>
    <lineage>
        <taxon>Eukaryota</taxon>
        <taxon>Metazoa</taxon>
        <taxon>Ecdysozoa</taxon>
        <taxon>Nematoda</taxon>
        <taxon>Chromadorea</taxon>
        <taxon>Rhabditida</taxon>
        <taxon>Rhabditina</taxon>
        <taxon>Rhabditomorpha</taxon>
        <taxon>Strongyloidea</taxon>
        <taxon>Trichostrongylidae</taxon>
        <taxon>Trichostrongylus</taxon>
    </lineage>
</organism>
<dbReference type="Pfam" id="PF08324">
    <property type="entry name" value="PUL"/>
    <property type="match status" value="1"/>
</dbReference>
<gene>
    <name evidence="10" type="ORF">GCK32_004598</name>
</gene>
<evidence type="ECO:0000256" key="6">
    <source>
        <dbReference type="ARBA" id="ARBA00022737"/>
    </source>
</evidence>
<feature type="repeat" description="WD" evidence="7">
    <location>
        <begin position="109"/>
        <end position="143"/>
    </location>
</feature>
<dbReference type="InterPro" id="IPR056596">
    <property type="entry name" value="FLAD1_M"/>
</dbReference>
<comment type="similarity">
    <text evidence="3">Belongs to the WD repeat PLAP family.</text>
</comment>
<keyword evidence="5 7" id="KW-0853">WD repeat</keyword>
<comment type="subcellular location">
    <subcellularLocation>
        <location evidence="1">Cytoplasm</location>
    </subcellularLocation>
</comment>
<dbReference type="InterPro" id="IPR001680">
    <property type="entry name" value="WD40_rpt"/>
</dbReference>
<feature type="repeat" description="WD" evidence="7">
    <location>
        <begin position="21"/>
        <end position="61"/>
    </location>
</feature>
<dbReference type="EMBL" id="WIXE01004623">
    <property type="protein sequence ID" value="KAK5982879.1"/>
    <property type="molecule type" value="Genomic_DNA"/>
</dbReference>
<dbReference type="Gene3D" id="3.40.980.10">
    <property type="entry name" value="MoaB/Mog-like domain"/>
    <property type="match status" value="1"/>
</dbReference>
<dbReference type="GO" id="GO:0016567">
    <property type="term" value="P:protein ubiquitination"/>
    <property type="evidence" value="ECO:0007669"/>
    <property type="project" value="InterPro"/>
</dbReference>